<dbReference type="OrthoDB" id="7312725at2759"/>
<dbReference type="EMBL" id="BGPR01002020">
    <property type="protein sequence ID" value="GBM66341.1"/>
    <property type="molecule type" value="Genomic_DNA"/>
</dbReference>
<feature type="domain" description="THAP9-like helix-turn-helix" evidence="1">
    <location>
        <begin position="14"/>
        <end position="84"/>
    </location>
</feature>
<dbReference type="InterPro" id="IPR021896">
    <property type="entry name" value="THAP9-like_HTH"/>
</dbReference>
<proteinExistence type="predicted"/>
<sequence length="121" mass="13957">MKKKVKNLSELLTHLKKKNCLDDDALHVLSTVTAVDKEFISRQLATVTKLPLPQSYSGELRSFALTLNFYSPRAYEYVLERIRLCLANDFSRDAGTQAMALYQLPEIKRYHENLIFPASEY</sequence>
<organism evidence="2 3">
    <name type="scientific">Araneus ventricosus</name>
    <name type="common">Orbweaver spider</name>
    <name type="synonym">Epeira ventricosa</name>
    <dbReference type="NCBI Taxonomy" id="182803"/>
    <lineage>
        <taxon>Eukaryota</taxon>
        <taxon>Metazoa</taxon>
        <taxon>Ecdysozoa</taxon>
        <taxon>Arthropoda</taxon>
        <taxon>Chelicerata</taxon>
        <taxon>Arachnida</taxon>
        <taxon>Araneae</taxon>
        <taxon>Araneomorphae</taxon>
        <taxon>Entelegynae</taxon>
        <taxon>Araneoidea</taxon>
        <taxon>Araneidae</taxon>
        <taxon>Araneus</taxon>
    </lineage>
</organism>
<protein>
    <recommendedName>
        <fullName evidence="1">THAP9-like helix-turn-helix domain-containing protein</fullName>
    </recommendedName>
</protein>
<name>A0A4Y2HLT2_ARAVE</name>
<evidence type="ECO:0000313" key="3">
    <source>
        <dbReference type="Proteomes" id="UP000499080"/>
    </source>
</evidence>
<dbReference type="Pfam" id="PF12017">
    <property type="entry name" value="Tnp_P_element"/>
    <property type="match status" value="1"/>
</dbReference>
<dbReference type="Proteomes" id="UP000499080">
    <property type="component" value="Unassembled WGS sequence"/>
</dbReference>
<evidence type="ECO:0000313" key="2">
    <source>
        <dbReference type="EMBL" id="GBM66341.1"/>
    </source>
</evidence>
<gene>
    <name evidence="2" type="ORF">AVEN_240490_1</name>
</gene>
<reference evidence="2 3" key="1">
    <citation type="journal article" date="2019" name="Sci. Rep.">
        <title>Orb-weaving spider Araneus ventricosus genome elucidates the spidroin gene catalogue.</title>
        <authorList>
            <person name="Kono N."/>
            <person name="Nakamura H."/>
            <person name="Ohtoshi R."/>
            <person name="Moran D.A.P."/>
            <person name="Shinohara A."/>
            <person name="Yoshida Y."/>
            <person name="Fujiwara M."/>
            <person name="Mori M."/>
            <person name="Tomita M."/>
            <person name="Arakawa K."/>
        </authorList>
    </citation>
    <scope>NUCLEOTIDE SEQUENCE [LARGE SCALE GENOMIC DNA]</scope>
</reference>
<accession>A0A4Y2HLT2</accession>
<evidence type="ECO:0000259" key="1">
    <source>
        <dbReference type="Pfam" id="PF12017"/>
    </source>
</evidence>
<comment type="caution">
    <text evidence="2">The sequence shown here is derived from an EMBL/GenBank/DDBJ whole genome shotgun (WGS) entry which is preliminary data.</text>
</comment>
<dbReference type="AlphaFoldDB" id="A0A4Y2HLT2"/>
<keyword evidence="3" id="KW-1185">Reference proteome</keyword>